<feature type="transmembrane region" description="Helical" evidence="1">
    <location>
        <begin position="139"/>
        <end position="161"/>
    </location>
</feature>
<evidence type="ECO:0000256" key="1">
    <source>
        <dbReference type="SAM" id="Phobius"/>
    </source>
</evidence>
<name>A0ABY7BDQ3_9PSEU</name>
<evidence type="ECO:0000313" key="2">
    <source>
        <dbReference type="EMBL" id="WAL68753.1"/>
    </source>
</evidence>
<reference evidence="2" key="1">
    <citation type="submission" date="2022-11" db="EMBL/GenBank/DDBJ databases">
        <authorList>
            <person name="Mo P."/>
        </authorList>
    </citation>
    <scope>NUCLEOTIDE SEQUENCE</scope>
    <source>
        <strain evidence="2">HUAS 11-8</strain>
    </source>
</reference>
<dbReference type="Proteomes" id="UP001163203">
    <property type="component" value="Chromosome"/>
</dbReference>
<accession>A0ABY7BDQ3</accession>
<keyword evidence="1" id="KW-1133">Transmembrane helix</keyword>
<sequence length="179" mass="19098">MLAASGLSGIVRRHVGGFSPGMKQGPESGADHVRWSAVPDRPGIRSPRRLGRAFATAGLIMIPWVLYLSMSLPMKAMDSHWALGWVGLDSCEALTLFATGRFLKRADNRCTLTATAAAALLLTDAWFDVTAAAPGGALTIAIVMAACVEIPIAIVCTVLALRLIRHPFPQFETAEQESL</sequence>
<organism evidence="2 3">
    <name type="scientific">Amycolatopsis cynarae</name>
    <dbReference type="NCBI Taxonomy" id="2995223"/>
    <lineage>
        <taxon>Bacteria</taxon>
        <taxon>Bacillati</taxon>
        <taxon>Actinomycetota</taxon>
        <taxon>Actinomycetes</taxon>
        <taxon>Pseudonocardiales</taxon>
        <taxon>Pseudonocardiaceae</taxon>
        <taxon>Amycolatopsis</taxon>
    </lineage>
</organism>
<proteinExistence type="predicted"/>
<keyword evidence="1" id="KW-0472">Membrane</keyword>
<feature type="transmembrane region" description="Helical" evidence="1">
    <location>
        <begin position="82"/>
        <end position="103"/>
    </location>
</feature>
<dbReference type="EMBL" id="CP113836">
    <property type="protein sequence ID" value="WAL68753.1"/>
    <property type="molecule type" value="Genomic_DNA"/>
</dbReference>
<evidence type="ECO:0000313" key="3">
    <source>
        <dbReference type="Proteomes" id="UP001163203"/>
    </source>
</evidence>
<gene>
    <name evidence="2" type="ORF">ORV05_13590</name>
</gene>
<feature type="transmembrane region" description="Helical" evidence="1">
    <location>
        <begin position="110"/>
        <end position="127"/>
    </location>
</feature>
<protein>
    <submittedName>
        <fullName evidence="2">Uncharacterized protein</fullName>
    </submittedName>
</protein>
<feature type="transmembrane region" description="Helical" evidence="1">
    <location>
        <begin position="50"/>
        <end position="70"/>
    </location>
</feature>
<dbReference type="RefSeq" id="WP_268758846.1">
    <property type="nucleotide sequence ID" value="NZ_CP113836.1"/>
</dbReference>
<keyword evidence="1" id="KW-0812">Transmembrane</keyword>
<keyword evidence="3" id="KW-1185">Reference proteome</keyword>